<gene>
    <name evidence="2" type="ORF">NE237_028756</name>
</gene>
<comment type="caution">
    <text evidence="2">The sequence shown here is derived from an EMBL/GenBank/DDBJ whole genome shotgun (WGS) entry which is preliminary data.</text>
</comment>
<organism evidence="2 3">
    <name type="scientific">Protea cynaroides</name>
    <dbReference type="NCBI Taxonomy" id="273540"/>
    <lineage>
        <taxon>Eukaryota</taxon>
        <taxon>Viridiplantae</taxon>
        <taxon>Streptophyta</taxon>
        <taxon>Embryophyta</taxon>
        <taxon>Tracheophyta</taxon>
        <taxon>Spermatophyta</taxon>
        <taxon>Magnoliopsida</taxon>
        <taxon>Proteales</taxon>
        <taxon>Proteaceae</taxon>
        <taxon>Protea</taxon>
    </lineage>
</organism>
<dbReference type="InterPro" id="IPR043459">
    <property type="entry name" value="NFD6/NOXY2-like"/>
</dbReference>
<dbReference type="EMBL" id="JAMYWD010000012">
    <property type="protein sequence ID" value="KAJ4951924.1"/>
    <property type="molecule type" value="Genomic_DNA"/>
</dbReference>
<evidence type="ECO:0000313" key="3">
    <source>
        <dbReference type="Proteomes" id="UP001141806"/>
    </source>
</evidence>
<protein>
    <submittedName>
        <fullName evidence="2">Uncharacterized protein</fullName>
    </submittedName>
</protein>
<proteinExistence type="predicted"/>
<dbReference type="PANTHER" id="PTHR33156:SF9">
    <property type="entry name" value="PROTEIN NUCLEAR FUSION DEFECTIVE 6, CHLOROPLASTIC_MITOCHONDRIAL"/>
    <property type="match status" value="1"/>
</dbReference>
<name>A0A9Q0GUF8_9MAGN</name>
<feature type="region of interest" description="Disordered" evidence="1">
    <location>
        <begin position="28"/>
        <end position="48"/>
    </location>
</feature>
<dbReference type="Proteomes" id="UP001141806">
    <property type="component" value="Unassembled WGS sequence"/>
</dbReference>
<reference evidence="2" key="1">
    <citation type="journal article" date="2023" name="Plant J.">
        <title>The genome of the king protea, Protea cynaroides.</title>
        <authorList>
            <person name="Chang J."/>
            <person name="Duong T.A."/>
            <person name="Schoeman C."/>
            <person name="Ma X."/>
            <person name="Roodt D."/>
            <person name="Barker N."/>
            <person name="Li Z."/>
            <person name="Van de Peer Y."/>
            <person name="Mizrachi E."/>
        </authorList>
    </citation>
    <scope>NUCLEOTIDE SEQUENCE</scope>
    <source>
        <tissue evidence="2">Young leaves</tissue>
    </source>
</reference>
<dbReference type="AlphaFoldDB" id="A0A9Q0GUF8"/>
<evidence type="ECO:0000313" key="2">
    <source>
        <dbReference type="EMBL" id="KAJ4951924.1"/>
    </source>
</evidence>
<dbReference type="GO" id="GO:0005739">
    <property type="term" value="C:mitochondrion"/>
    <property type="evidence" value="ECO:0007669"/>
    <property type="project" value="TreeGrafter"/>
</dbReference>
<sequence length="102" mass="10724">MATACKRFIGRTALTPLKSAVKYKVRTSSLDGSATAPSSRVPLSSRSNCTAPSRRFSLLNRSPAELGCAQSLLPLHSAVAVARLTSCLSSNSRICRALSQGT</sequence>
<dbReference type="OrthoDB" id="1937908at2759"/>
<accession>A0A9Q0GUF8</accession>
<dbReference type="PANTHER" id="PTHR33156">
    <property type="entry name" value="OS02G0230000 PROTEIN"/>
    <property type="match status" value="1"/>
</dbReference>
<evidence type="ECO:0000256" key="1">
    <source>
        <dbReference type="SAM" id="MobiDB-lite"/>
    </source>
</evidence>
<keyword evidence="3" id="KW-1185">Reference proteome</keyword>